<dbReference type="EMBL" id="CP035727">
    <property type="protein sequence ID" value="QIW22274.1"/>
    <property type="molecule type" value="Genomic_DNA"/>
</dbReference>
<proteinExistence type="predicted"/>
<evidence type="ECO:0000256" key="1">
    <source>
        <dbReference type="ARBA" id="ARBA00022741"/>
    </source>
</evidence>
<dbReference type="PANTHER" id="PTHR43788:SF6">
    <property type="entry name" value="DNA HELICASE B"/>
    <property type="match status" value="1"/>
</dbReference>
<accession>A0A6H0TRJ4</accession>
<dbReference type="Proteomes" id="UP000501374">
    <property type="component" value="Chromosome"/>
</dbReference>
<name>A0A6H0TRJ4_BACTU</name>
<gene>
    <name evidence="5" type="ORF">EVG22_29855</name>
</gene>
<dbReference type="CDD" id="cd18809">
    <property type="entry name" value="SF1_C_RecD"/>
    <property type="match status" value="1"/>
</dbReference>
<dbReference type="Pfam" id="PF13538">
    <property type="entry name" value="UvrD_C_2"/>
    <property type="match status" value="1"/>
</dbReference>
<dbReference type="SUPFAM" id="SSF52540">
    <property type="entry name" value="P-loop containing nucleoside triphosphate hydrolases"/>
    <property type="match status" value="2"/>
</dbReference>
<evidence type="ECO:0000259" key="4">
    <source>
        <dbReference type="Pfam" id="PF23343"/>
    </source>
</evidence>
<dbReference type="Pfam" id="PF23343">
    <property type="entry name" value="REP_ORF2-G2P"/>
    <property type="match status" value="1"/>
</dbReference>
<dbReference type="Gene3D" id="3.40.50.300">
    <property type="entry name" value="P-loop containing nucleotide triphosphate hydrolases"/>
    <property type="match status" value="2"/>
</dbReference>
<keyword evidence="2" id="KW-0067">ATP-binding</keyword>
<evidence type="ECO:0000313" key="6">
    <source>
        <dbReference type="Proteomes" id="UP000501374"/>
    </source>
</evidence>
<reference evidence="6" key="1">
    <citation type="submission" date="2019-02" db="EMBL/GenBank/DDBJ databases">
        <title>Structural and Functional analysis of Lanthipeptide from Bacillus thuringiensis serovar andalousiensis B23193.</title>
        <authorList>
            <person name="Andreeva J.V."/>
            <person name="Grigoreva A."/>
        </authorList>
    </citation>
    <scope>NUCLEOTIDE SEQUENCE [LARGE SCALE GENOMIC DNA]</scope>
    <source>
        <strain evidence="6">B23193</strain>
    </source>
</reference>
<evidence type="ECO:0000313" key="5">
    <source>
        <dbReference type="EMBL" id="QIW22274.1"/>
    </source>
</evidence>
<dbReference type="Gene3D" id="2.30.30.940">
    <property type="match status" value="1"/>
</dbReference>
<dbReference type="InterPro" id="IPR056906">
    <property type="entry name" value="ORF2/G2P_dom"/>
</dbReference>
<dbReference type="GO" id="GO:0003678">
    <property type="term" value="F:DNA helicase activity"/>
    <property type="evidence" value="ECO:0007669"/>
    <property type="project" value="UniProtKB-ARBA"/>
</dbReference>
<dbReference type="CDD" id="cd17933">
    <property type="entry name" value="DEXSc_RecD-like"/>
    <property type="match status" value="1"/>
</dbReference>
<sequence>MALDTSKCGKKTVHLQAKDTGKHYVRLMTCNKLECPSCQPVISARIKKKIRYYAQHERLFFFNTITSKDGFVDLDNVFKKIRKDLTYHSTIEGHMKKKKVDYDKALAWYEKKKKKLIASDLDIELQIMARMDALIKVAKLNSVYYMRLSESKKIEFRKQYADSIKKQFDESYRLKKNDNDLCEKLREKIEKRFSENEHEDFKFIRVLEYHKSGQPHYHFLSNKYISHTLLKKVTVEGVSEVYDNTYIVEDAISKNKELNYGNVDTSIVANYVSKITDYVTKDTIETYLEVQKENDISKKLISSSNSIKIFDDKDEADLKYKKLGVFDYQLNSTNYEVPSNVGEVYESVEDFIKENSKMLRDEHAIRLHHLVRDLDLSDEIKYSYMINERLLQISSMDFLVERLGDYRTEGLTFDQVRLMKSFIDNRITLLLGRAGTGKTYTLVNLLNRLKPDPNKTIVCTYTGKASSRIRELFREYDLQDYKALTIHKTCASNFNSKFFRNEYNIIDCAYLIIDEVSMIPREILSKLLQAVPSHVKIIFAGDDAQLPPVNDTSIIPELEALKFVNTVRLTQVFRSEDAVLGQAYNVLGHKSIDYNLFGEDMKELVLKLISDGYQILTNTRKLAKDINMIVQESKNDITKCFDDYKYNVKDRVMIIANSSARNVSNGDTGMIVGFDERGICVRLDLEDREVFYKYEDTEEIVPAYAFTVHKSQGSEYENVAVFVDSQPKLNTNNLLYTGITRAKKNIKVYVPDEMVLTTMINRIPEPVSNVTLNNVFNVVHGVMRMDEKIKKESSHS</sequence>
<protein>
    <submittedName>
        <fullName evidence="5">AAA family ATPase</fullName>
    </submittedName>
</protein>
<dbReference type="GO" id="GO:0005524">
    <property type="term" value="F:ATP binding"/>
    <property type="evidence" value="ECO:0007669"/>
    <property type="project" value="UniProtKB-KW"/>
</dbReference>
<evidence type="ECO:0000256" key="2">
    <source>
        <dbReference type="ARBA" id="ARBA00022840"/>
    </source>
</evidence>
<dbReference type="InterPro" id="IPR050534">
    <property type="entry name" value="Coronavir_polyprotein_1ab"/>
</dbReference>
<organism evidence="5 6">
    <name type="scientific">Bacillus thuringiensis serovar andalousiensis</name>
    <dbReference type="NCBI Taxonomy" id="257985"/>
    <lineage>
        <taxon>Bacteria</taxon>
        <taxon>Bacillati</taxon>
        <taxon>Bacillota</taxon>
        <taxon>Bacilli</taxon>
        <taxon>Bacillales</taxon>
        <taxon>Bacillaceae</taxon>
        <taxon>Bacillus</taxon>
        <taxon>Bacillus cereus group</taxon>
    </lineage>
</organism>
<dbReference type="InterPro" id="IPR027785">
    <property type="entry name" value="UvrD-like_helicase_C"/>
</dbReference>
<dbReference type="PANTHER" id="PTHR43788">
    <property type="entry name" value="DNA2/NAM7 HELICASE FAMILY MEMBER"/>
    <property type="match status" value="1"/>
</dbReference>
<feature type="domain" description="UvrD-like helicase C-terminal" evidence="3">
    <location>
        <begin position="702"/>
        <end position="744"/>
    </location>
</feature>
<keyword evidence="1" id="KW-0547">Nucleotide-binding</keyword>
<evidence type="ECO:0000259" key="3">
    <source>
        <dbReference type="Pfam" id="PF13538"/>
    </source>
</evidence>
<dbReference type="InterPro" id="IPR027417">
    <property type="entry name" value="P-loop_NTPase"/>
</dbReference>
<dbReference type="Pfam" id="PF13245">
    <property type="entry name" value="AAA_19"/>
    <property type="match status" value="1"/>
</dbReference>
<feature type="domain" description="Replication-associated protein ORF2/G2P" evidence="4">
    <location>
        <begin position="178"/>
        <end position="282"/>
    </location>
</feature>
<dbReference type="RefSeq" id="WP_172555804.1">
    <property type="nucleotide sequence ID" value="NZ_CP035727.2"/>
</dbReference>
<dbReference type="AlphaFoldDB" id="A0A6H0TRJ4"/>